<dbReference type="EMBL" id="HACA01016170">
    <property type="protein sequence ID" value="CDW33531.1"/>
    <property type="molecule type" value="Transcribed_RNA"/>
</dbReference>
<dbReference type="AlphaFoldDB" id="A0A0K2U733"/>
<name>A0A0K2U733_LEPSM</name>
<proteinExistence type="predicted"/>
<reference evidence="1" key="1">
    <citation type="submission" date="2014-05" db="EMBL/GenBank/DDBJ databases">
        <authorList>
            <person name="Chronopoulou M."/>
        </authorList>
    </citation>
    <scope>NUCLEOTIDE SEQUENCE</scope>
    <source>
        <tissue evidence="1">Whole organism</tissue>
    </source>
</reference>
<accession>A0A0K2U733</accession>
<protein>
    <submittedName>
        <fullName evidence="1">Uncharacterized protein</fullName>
    </submittedName>
</protein>
<organism evidence="1">
    <name type="scientific">Lepeophtheirus salmonis</name>
    <name type="common">Salmon louse</name>
    <name type="synonym">Caligus salmonis</name>
    <dbReference type="NCBI Taxonomy" id="72036"/>
    <lineage>
        <taxon>Eukaryota</taxon>
        <taxon>Metazoa</taxon>
        <taxon>Ecdysozoa</taxon>
        <taxon>Arthropoda</taxon>
        <taxon>Crustacea</taxon>
        <taxon>Multicrustacea</taxon>
        <taxon>Hexanauplia</taxon>
        <taxon>Copepoda</taxon>
        <taxon>Siphonostomatoida</taxon>
        <taxon>Caligidae</taxon>
        <taxon>Lepeophtheirus</taxon>
    </lineage>
</organism>
<sequence>MDDIGVIPSYMSLLFTKIAKHKPDVEFNQKDNPTFFLMWKLLYTIVHRADVSLTIRSK</sequence>
<evidence type="ECO:0000313" key="1">
    <source>
        <dbReference type="EMBL" id="CDW33531.1"/>
    </source>
</evidence>